<gene>
    <name evidence="1" type="ORF">AMECASPLE_036035</name>
</gene>
<evidence type="ECO:0000313" key="1">
    <source>
        <dbReference type="EMBL" id="MEQ2316779.1"/>
    </source>
</evidence>
<reference evidence="1 2" key="1">
    <citation type="submission" date="2021-06" db="EMBL/GenBank/DDBJ databases">
        <authorList>
            <person name="Palmer J.M."/>
        </authorList>
    </citation>
    <scope>NUCLEOTIDE SEQUENCE [LARGE SCALE GENOMIC DNA]</scope>
    <source>
        <strain evidence="1 2">AS_MEX2019</strain>
        <tissue evidence="1">Muscle</tissue>
    </source>
</reference>
<protein>
    <submittedName>
        <fullName evidence="1">Uncharacterized protein</fullName>
    </submittedName>
</protein>
<keyword evidence="2" id="KW-1185">Reference proteome</keyword>
<organism evidence="1 2">
    <name type="scientific">Ameca splendens</name>
    <dbReference type="NCBI Taxonomy" id="208324"/>
    <lineage>
        <taxon>Eukaryota</taxon>
        <taxon>Metazoa</taxon>
        <taxon>Chordata</taxon>
        <taxon>Craniata</taxon>
        <taxon>Vertebrata</taxon>
        <taxon>Euteleostomi</taxon>
        <taxon>Actinopterygii</taxon>
        <taxon>Neopterygii</taxon>
        <taxon>Teleostei</taxon>
        <taxon>Neoteleostei</taxon>
        <taxon>Acanthomorphata</taxon>
        <taxon>Ovalentaria</taxon>
        <taxon>Atherinomorphae</taxon>
        <taxon>Cyprinodontiformes</taxon>
        <taxon>Goodeidae</taxon>
        <taxon>Ameca</taxon>
    </lineage>
</organism>
<evidence type="ECO:0000313" key="2">
    <source>
        <dbReference type="Proteomes" id="UP001469553"/>
    </source>
</evidence>
<dbReference type="EMBL" id="JAHRIP010090196">
    <property type="protein sequence ID" value="MEQ2316779.1"/>
    <property type="molecule type" value="Genomic_DNA"/>
</dbReference>
<comment type="caution">
    <text evidence="1">The sequence shown here is derived from an EMBL/GenBank/DDBJ whole genome shotgun (WGS) entry which is preliminary data.</text>
</comment>
<accession>A0ABV1ADY3</accession>
<name>A0ABV1ADY3_9TELE</name>
<dbReference type="Proteomes" id="UP001469553">
    <property type="component" value="Unassembled WGS sequence"/>
</dbReference>
<proteinExistence type="predicted"/>
<sequence length="109" mass="11663">MQAQLVVLLSCNKKVVGLTPGQGSFCMEFACSLHGYSGFLPQSKNMTVRLIGFSKLPLGVHECVCVVCPVRLCVALRSTGDVCTLPPADGLLEIGTSFPFSHYGRSGRK</sequence>